<feature type="transmembrane region" description="Helical" evidence="1">
    <location>
        <begin position="206"/>
        <end position="230"/>
    </location>
</feature>
<name>G4ZV10_PHYSP</name>
<reference evidence="2 3" key="1">
    <citation type="journal article" date="2006" name="Science">
        <title>Phytophthora genome sequences uncover evolutionary origins and mechanisms of pathogenesis.</title>
        <authorList>
            <person name="Tyler B.M."/>
            <person name="Tripathy S."/>
            <person name="Zhang X."/>
            <person name="Dehal P."/>
            <person name="Jiang R.H."/>
            <person name="Aerts A."/>
            <person name="Arredondo F.D."/>
            <person name="Baxter L."/>
            <person name="Bensasson D."/>
            <person name="Beynon J.L."/>
            <person name="Chapman J."/>
            <person name="Damasceno C.M."/>
            <person name="Dorrance A.E."/>
            <person name="Dou D."/>
            <person name="Dickerman A.W."/>
            <person name="Dubchak I.L."/>
            <person name="Garbelotto M."/>
            <person name="Gijzen M."/>
            <person name="Gordon S.G."/>
            <person name="Govers F."/>
            <person name="Grunwald N.J."/>
            <person name="Huang W."/>
            <person name="Ivors K.L."/>
            <person name="Jones R.W."/>
            <person name="Kamoun S."/>
            <person name="Krampis K."/>
            <person name="Lamour K.H."/>
            <person name="Lee M.K."/>
            <person name="McDonald W.H."/>
            <person name="Medina M."/>
            <person name="Meijer H.J."/>
            <person name="Nordberg E.K."/>
            <person name="Maclean D.J."/>
            <person name="Ospina-Giraldo M.D."/>
            <person name="Morris P.F."/>
            <person name="Phuntumart V."/>
            <person name="Putnam N.H."/>
            <person name="Rash S."/>
            <person name="Rose J.K."/>
            <person name="Sakihama Y."/>
            <person name="Salamov A.A."/>
            <person name="Savidor A."/>
            <person name="Scheuring C.F."/>
            <person name="Smith B.M."/>
            <person name="Sobral B.W."/>
            <person name="Terry A."/>
            <person name="Torto-Alalibo T.A."/>
            <person name="Win J."/>
            <person name="Xu Z."/>
            <person name="Zhang H."/>
            <person name="Grigoriev I.V."/>
            <person name="Rokhsar D.S."/>
            <person name="Boore J.L."/>
        </authorList>
    </citation>
    <scope>NUCLEOTIDE SEQUENCE [LARGE SCALE GENOMIC DNA]</scope>
    <source>
        <strain evidence="2 3">P6497</strain>
    </source>
</reference>
<dbReference type="InParanoid" id="G4ZV10"/>
<dbReference type="KEGG" id="psoj:PHYSODRAFT_511132"/>
<dbReference type="Proteomes" id="UP000002640">
    <property type="component" value="Unassembled WGS sequence"/>
</dbReference>
<organism evidence="2 3">
    <name type="scientific">Phytophthora sojae (strain P6497)</name>
    <name type="common">Soybean stem and root rot agent</name>
    <name type="synonym">Phytophthora megasperma f. sp. glycines</name>
    <dbReference type="NCBI Taxonomy" id="1094619"/>
    <lineage>
        <taxon>Eukaryota</taxon>
        <taxon>Sar</taxon>
        <taxon>Stramenopiles</taxon>
        <taxon>Oomycota</taxon>
        <taxon>Peronosporomycetes</taxon>
        <taxon>Peronosporales</taxon>
        <taxon>Peronosporaceae</taxon>
        <taxon>Phytophthora</taxon>
    </lineage>
</organism>
<keyword evidence="1" id="KW-0812">Transmembrane</keyword>
<proteinExistence type="predicted"/>
<evidence type="ECO:0000256" key="1">
    <source>
        <dbReference type="SAM" id="Phobius"/>
    </source>
</evidence>
<evidence type="ECO:0000313" key="2">
    <source>
        <dbReference type="EMBL" id="EGZ13634.1"/>
    </source>
</evidence>
<gene>
    <name evidence="2" type="ORF">PHYSODRAFT_511132</name>
</gene>
<dbReference type="EMBL" id="JH159156">
    <property type="protein sequence ID" value="EGZ13634.1"/>
    <property type="molecule type" value="Genomic_DNA"/>
</dbReference>
<accession>G4ZV10</accession>
<keyword evidence="3" id="KW-1185">Reference proteome</keyword>
<keyword evidence="1" id="KW-0472">Membrane</keyword>
<feature type="transmembrane region" description="Helical" evidence="1">
    <location>
        <begin position="250"/>
        <end position="272"/>
    </location>
</feature>
<keyword evidence="1" id="KW-1133">Transmembrane helix</keyword>
<sequence>MRDFEDYLPEIVALTVDFFSAIFVSVCISTSHSVYTSAMFIALDFVQSVLEFRELRTNARSVLRLFQDRRASHERLNSRTNRTASDLESFNLFTMMLAVTRNLSAFQMKSLKGVRLWACLPHPLTKQQMERLQTFEASGMFGIEPQPVKSNSNRVFWKSSRQRIAVGLTPTKQVSPISETQDKKTNARLAASIDKSKRIIFQGLQLLFHCEYLILVDYIECIISLVFVIYRSVLVQLPNIIYYSAEVGNWDWSSVGNIMLFVVMEVASLALFERYLRHTFAFSPLYQLAYVLETQMYLVQSSLWTVILTLMQFELVHSGNVLCVCVFILQGHGIFQAFHD</sequence>
<dbReference type="GeneID" id="20659201"/>
<evidence type="ECO:0000313" key="3">
    <source>
        <dbReference type="Proteomes" id="UP000002640"/>
    </source>
</evidence>
<feature type="transmembrane region" description="Helical" evidence="1">
    <location>
        <begin position="20"/>
        <end position="46"/>
    </location>
</feature>
<protein>
    <submittedName>
        <fullName evidence="2">Uncharacterized protein</fullName>
    </submittedName>
</protein>
<dbReference type="AlphaFoldDB" id="G4ZV10"/>
<dbReference type="RefSeq" id="XP_009531063.1">
    <property type="nucleotide sequence ID" value="XM_009532768.1"/>
</dbReference>